<gene>
    <name evidence="3" type="ORF">AV274_1596</name>
</gene>
<comment type="caution">
    <text evidence="3">The sequence shown here is derived from an EMBL/GenBank/DDBJ whole genome shotgun (WGS) entry which is preliminary data.</text>
</comment>
<name>A0A196SLA2_BLAHN</name>
<keyword evidence="4" id="KW-1185">Reference proteome</keyword>
<feature type="region of interest" description="Disordered" evidence="1">
    <location>
        <begin position="1049"/>
        <end position="1088"/>
    </location>
</feature>
<accession>A0A196SLA2</accession>
<dbReference type="GO" id="GO:0031267">
    <property type="term" value="F:small GTPase binding"/>
    <property type="evidence" value="ECO:0007669"/>
    <property type="project" value="InterPro"/>
</dbReference>
<dbReference type="Proteomes" id="UP000078348">
    <property type="component" value="Unassembled WGS sequence"/>
</dbReference>
<feature type="transmembrane region" description="Helical" evidence="2">
    <location>
        <begin position="1223"/>
        <end position="1243"/>
    </location>
</feature>
<dbReference type="Pfam" id="PF05994">
    <property type="entry name" value="FragX_IP"/>
    <property type="match status" value="1"/>
</dbReference>
<protein>
    <submittedName>
        <fullName evidence="3">Uncharacterized protein</fullName>
    </submittedName>
</protein>
<feature type="compositionally biased region" description="Basic and acidic residues" evidence="1">
    <location>
        <begin position="1054"/>
        <end position="1079"/>
    </location>
</feature>
<keyword evidence="2" id="KW-0472">Membrane</keyword>
<evidence type="ECO:0000256" key="2">
    <source>
        <dbReference type="SAM" id="Phobius"/>
    </source>
</evidence>
<dbReference type="OrthoDB" id="10265867at2759"/>
<proteinExistence type="predicted"/>
<keyword evidence="2" id="KW-1133">Transmembrane helix</keyword>
<evidence type="ECO:0000313" key="4">
    <source>
        <dbReference type="Proteomes" id="UP000078348"/>
    </source>
</evidence>
<dbReference type="STRING" id="478820.A0A196SLA2"/>
<sequence>MESEDLCDIPLITLKTGNSEQPLHYPTLAAVQKDSIPFNLVAALECLDAISAFQTKLSELYLERGLGKLVDMHTPALSSESKNDWKYSDAAKVLYSQIKLILGVRSAMESLEKTLLSILDDIAKLYSLKEKPIVPDIVKDAILGVIDCSFIADLVFEKKPSLHSTLRVFSSLSASLRTSVAGEDGKAISELESCFSDQYFSRHLIDLVKPYRITSLLESLCNSAIDRVLTSSSTYPQSHFLLLRSVSQLFLLLDSMGAGSSVFRDKLLRLTDAQKLFRVFPFVPVDFELVYSVFAVLRRAPSWPEVAGTKPYTVRQDRTECRYLLSKKQALMRQQYLDALVALETCEDASQEAGAWDPSANGAVSVTSTTSSASITSTASTARSGERLYTSRSNEGGLLGRSQYASAAVDTSVISTASGYADADAATHLTHFALTPQQRVLLRAFHVLRALAIDLRLFWAWKIMNPPACLRCDRCGKTYPQACFTNAEDPTLCRFCAEHAPPPAEDASSPAARFTLFGFSEEEKGELLLHAVMLQSLARALRRFEPVLAPLAYDLSYSSAQQLIRVDVLYWLHHADKQGSKLQRERDLLLKVREVACDWLGRQPPAPEDEYKLGSKARSQLEIRCVERGVPLSQTQLVVLSALLSVLADPNSVAVAHKFFPRGTLLRANDLALLREHRELLEKAAHYSCYAQALRRCASLHFLALDEAFAETRPAWDVMAALHFPLVLSRFALRRCLQLTATQLLLPLAAVRDAARLEEVSAVCTTPAALEEELETMASVLLKELVTQVSRELYRWCKRCAANRLDKALEVPSRPQLDIRQFDRITTVCGREINLYSVLCRELEALFTKDVLCVFDKMETLSLAFLAELETLLRLLLHTHAALQSFCPLPPFAAIVSRCCGSAGTTAGANRFNQWLQRETMDLLCFGVFDVDQKTWVLPARESSFKHSSLFLFGSAEAKRALQRPELAASLTSAHIHALFEVATLLHVHFLPSLLSLLTTHLDGLFGSLHATVLATPPPVVAEGDSIPVLFHQLQKQLALSQATLSQASSSQKGAKESSQKGAKESSQKGGKENAKEGSQEGATGSSQEGFEEVLLELVVVSNAYHFLQMLELHANQRAVLNQNPQLKALLAKTDATVQTLRATAKGGAPQSLLIDHAAALQQRAARSDHAVSYTLPLFGRVAQMLSLDEAFCEHLPFFVDRFVFSLFARLETLLGASRDPAVLLPAVVFACAFLLTVARGLAKFIDGSECMRFVNECLKRDVVEDSAINPHIKDFVKFAVSVADAMSGVSANLPFRAVADDTHTEYALTPDGAAFSSEVVLPSYMCLVQAE</sequence>
<dbReference type="GO" id="GO:0030833">
    <property type="term" value="P:regulation of actin filament polymerization"/>
    <property type="evidence" value="ECO:0007669"/>
    <property type="project" value="InterPro"/>
</dbReference>
<organism evidence="3 4">
    <name type="scientific">Blastocystis sp. subtype 1 (strain ATCC 50177 / NandII)</name>
    <dbReference type="NCBI Taxonomy" id="478820"/>
    <lineage>
        <taxon>Eukaryota</taxon>
        <taxon>Sar</taxon>
        <taxon>Stramenopiles</taxon>
        <taxon>Bigyra</taxon>
        <taxon>Opalozoa</taxon>
        <taxon>Opalinata</taxon>
        <taxon>Blastocystidae</taxon>
        <taxon>Blastocystis</taxon>
    </lineage>
</organism>
<evidence type="ECO:0000256" key="1">
    <source>
        <dbReference type="SAM" id="MobiDB-lite"/>
    </source>
</evidence>
<dbReference type="PANTHER" id="PTHR12195">
    <property type="entry name" value="CYTOPLASMIC FMR1-INTERACTING PROTEIN-RELATED"/>
    <property type="match status" value="1"/>
</dbReference>
<evidence type="ECO:0000313" key="3">
    <source>
        <dbReference type="EMBL" id="OAO16689.1"/>
    </source>
</evidence>
<keyword evidence="2" id="KW-0812">Transmembrane</keyword>
<dbReference type="EMBL" id="LXWW01000066">
    <property type="protein sequence ID" value="OAO16689.1"/>
    <property type="molecule type" value="Genomic_DNA"/>
</dbReference>
<reference evidence="3 4" key="1">
    <citation type="submission" date="2016-05" db="EMBL/GenBank/DDBJ databases">
        <title>Nuclear genome of Blastocystis sp. subtype 1 NandII.</title>
        <authorList>
            <person name="Gentekaki E."/>
            <person name="Curtis B."/>
            <person name="Stairs C."/>
            <person name="Eme L."/>
            <person name="Herman E."/>
            <person name="Klimes V."/>
            <person name="Arias M.C."/>
            <person name="Elias M."/>
            <person name="Hilliou F."/>
            <person name="Klute M."/>
            <person name="Malik S.-B."/>
            <person name="Pightling A."/>
            <person name="Rachubinski R."/>
            <person name="Salas D."/>
            <person name="Schlacht A."/>
            <person name="Suga H."/>
            <person name="Archibald J."/>
            <person name="Ball S.G."/>
            <person name="Clark G."/>
            <person name="Dacks J."/>
            <person name="Van Der Giezen M."/>
            <person name="Tsaousis A."/>
            <person name="Roger A."/>
        </authorList>
    </citation>
    <scope>NUCLEOTIDE SEQUENCE [LARGE SCALE GENOMIC DNA]</scope>
    <source>
        <strain evidence="4">ATCC 50177 / NandII</strain>
    </source>
</reference>
<dbReference type="InterPro" id="IPR008081">
    <property type="entry name" value="Cytoplasmic_FMR1-int"/>
</dbReference>